<name>A0A3G8H045_9BURK</name>
<evidence type="ECO:0000313" key="3">
    <source>
        <dbReference type="EMBL" id="AZG13886.1"/>
    </source>
</evidence>
<protein>
    <recommendedName>
        <fullName evidence="5">Polysaccharide chain length determinant N-terminal domain-containing protein</fullName>
    </recommendedName>
</protein>
<gene>
    <name evidence="3" type="ORF">EHF44_10775</name>
</gene>
<accession>A0A3G8H045</accession>
<feature type="coiled-coil region" evidence="1">
    <location>
        <begin position="148"/>
        <end position="201"/>
    </location>
</feature>
<sequence>MTQAGAPPHRYRSAVRLLAAMAAAGGLAGALYGAMSPERWPASLAIQLPQVGTGMALMDPDTVTHRINIPDFADDVLRAVPAQTHVDARLFRKTLRAEKARGSDIITVRVQGHSAQDARVLAETVVGVLQREHAEDLAKARAFREKALAGAEAELAAAQAARQKIMDSARSTPDVRLAILLSANGREVELLRKRRDELRDQLSPMRTFNTRAIAPVSVAAHPLKESMPICAFIGAAAATLLWGALMLFRKREAATEDGDLSCQVR</sequence>
<evidence type="ECO:0000256" key="2">
    <source>
        <dbReference type="SAM" id="Phobius"/>
    </source>
</evidence>
<organism evidence="3 4">
    <name type="scientific">Cupriavidus pauculus</name>
    <dbReference type="NCBI Taxonomy" id="82633"/>
    <lineage>
        <taxon>Bacteria</taxon>
        <taxon>Pseudomonadati</taxon>
        <taxon>Pseudomonadota</taxon>
        <taxon>Betaproteobacteria</taxon>
        <taxon>Burkholderiales</taxon>
        <taxon>Burkholderiaceae</taxon>
        <taxon>Cupriavidus</taxon>
    </lineage>
</organism>
<dbReference type="RefSeq" id="WP_124683737.1">
    <property type="nucleotide sequence ID" value="NZ_CP033969.1"/>
</dbReference>
<proteinExistence type="predicted"/>
<dbReference type="OrthoDB" id="8781768at2"/>
<dbReference type="Proteomes" id="UP000270411">
    <property type="component" value="Chromosome 1"/>
</dbReference>
<dbReference type="InterPro" id="IPR050445">
    <property type="entry name" value="Bact_polysacc_biosynth/exp"/>
</dbReference>
<dbReference type="AlphaFoldDB" id="A0A3G8H045"/>
<dbReference type="EMBL" id="CP033969">
    <property type="protein sequence ID" value="AZG13886.1"/>
    <property type="molecule type" value="Genomic_DNA"/>
</dbReference>
<keyword evidence="2" id="KW-1133">Transmembrane helix</keyword>
<reference evidence="4" key="1">
    <citation type="submission" date="2018-11" db="EMBL/GenBank/DDBJ databases">
        <title>FDA dAtabase for Regulatory Grade micrObial Sequences (FDA-ARGOS): Supporting development and validation of Infectious Disease Dx tests.</title>
        <authorList>
            <person name="Goldberg B."/>
            <person name="Campos J."/>
            <person name="Tallon L."/>
            <person name="Sadzewicz L."/>
            <person name="Zhao X."/>
            <person name="Vavikolanu K."/>
            <person name="Mehta A."/>
            <person name="Aluvathingal J."/>
            <person name="Nadendla S."/>
            <person name="Geyer C."/>
            <person name="Nandy P."/>
            <person name="Yan Y."/>
            <person name="Sichtig H."/>
        </authorList>
    </citation>
    <scope>NUCLEOTIDE SEQUENCE [LARGE SCALE GENOMIC DNA]</scope>
    <source>
        <strain evidence="4">FDAARGOS_614</strain>
    </source>
</reference>
<keyword evidence="2" id="KW-0472">Membrane</keyword>
<evidence type="ECO:0000256" key="1">
    <source>
        <dbReference type="SAM" id="Coils"/>
    </source>
</evidence>
<dbReference type="KEGG" id="cpau:EHF44_10775"/>
<dbReference type="PANTHER" id="PTHR32309">
    <property type="entry name" value="TYROSINE-PROTEIN KINASE"/>
    <property type="match status" value="1"/>
</dbReference>
<keyword evidence="1" id="KW-0175">Coiled coil</keyword>
<feature type="transmembrane region" description="Helical" evidence="2">
    <location>
        <begin position="226"/>
        <end position="248"/>
    </location>
</feature>
<dbReference type="PANTHER" id="PTHR32309:SF31">
    <property type="entry name" value="CAPSULAR EXOPOLYSACCHARIDE FAMILY"/>
    <property type="match status" value="1"/>
</dbReference>
<keyword evidence="2" id="KW-0812">Transmembrane</keyword>
<evidence type="ECO:0008006" key="5">
    <source>
        <dbReference type="Google" id="ProtNLM"/>
    </source>
</evidence>
<evidence type="ECO:0000313" key="4">
    <source>
        <dbReference type="Proteomes" id="UP000270411"/>
    </source>
</evidence>